<dbReference type="GO" id="GO:0048018">
    <property type="term" value="F:receptor ligand activity"/>
    <property type="evidence" value="ECO:0007669"/>
    <property type="project" value="TreeGrafter"/>
</dbReference>
<dbReference type="STRING" id="174720.A0A0N5BRS8"/>
<dbReference type="GO" id="GO:0036122">
    <property type="term" value="F:BMP binding"/>
    <property type="evidence" value="ECO:0007669"/>
    <property type="project" value="TreeGrafter"/>
</dbReference>
<keyword evidence="2" id="KW-0964">Secreted</keyword>
<organism evidence="6 7">
    <name type="scientific">Strongyloides papillosus</name>
    <name type="common">Intestinal threadworm</name>
    <dbReference type="NCBI Taxonomy" id="174720"/>
    <lineage>
        <taxon>Eukaryota</taxon>
        <taxon>Metazoa</taxon>
        <taxon>Ecdysozoa</taxon>
        <taxon>Nematoda</taxon>
        <taxon>Chromadorea</taxon>
        <taxon>Rhabditida</taxon>
        <taxon>Tylenchina</taxon>
        <taxon>Panagrolaimomorpha</taxon>
        <taxon>Strongyloidoidea</taxon>
        <taxon>Strongyloididae</taxon>
        <taxon>Strongyloides</taxon>
    </lineage>
</organism>
<dbReference type="InterPro" id="IPR029034">
    <property type="entry name" value="Cystine-knot_cytokine"/>
</dbReference>
<evidence type="ECO:0000256" key="3">
    <source>
        <dbReference type="ARBA" id="ARBA00022729"/>
    </source>
</evidence>
<evidence type="ECO:0000313" key="6">
    <source>
        <dbReference type="Proteomes" id="UP000046392"/>
    </source>
</evidence>
<sequence length="197" mass="22675">MTMILNTFPLTLIAVLVLIIFSLSLFYTNSLPNNISDRKTPVPNTFDTKISDPKYINQKNPKIFEDAFNMLKTRKGHNHKRTHKKRKGKFQVSFEGTSSLPQYETICKAEDINVKVSFKNCISQELISKYCHGTCSSIFIPQMRPHKMKASFQSVSSCVPDDHQIIKIRLECPNQVPDHVYRKIVKINSCSCKQFFP</sequence>
<keyword evidence="4" id="KW-1015">Disulfide bond</keyword>
<evidence type="ECO:0000256" key="2">
    <source>
        <dbReference type="ARBA" id="ARBA00022525"/>
    </source>
</evidence>
<keyword evidence="3" id="KW-0732">Signal</keyword>
<feature type="domain" description="DAN" evidence="5">
    <location>
        <begin position="102"/>
        <end position="194"/>
    </location>
</feature>
<dbReference type="Proteomes" id="UP000046392">
    <property type="component" value="Unplaced"/>
</dbReference>
<dbReference type="GO" id="GO:0005615">
    <property type="term" value="C:extracellular space"/>
    <property type="evidence" value="ECO:0007669"/>
    <property type="project" value="TreeGrafter"/>
</dbReference>
<keyword evidence="6" id="KW-1185">Reference proteome</keyword>
<protein>
    <submittedName>
        <fullName evidence="7">DAN domain-containing protein</fullName>
    </submittedName>
</protein>
<dbReference type="WBParaSite" id="SPAL_0000857300.1">
    <property type="protein sequence ID" value="SPAL_0000857300.1"/>
    <property type="gene ID" value="SPAL_0000857300"/>
</dbReference>
<dbReference type="GO" id="GO:0038098">
    <property type="term" value="P:sequestering of BMP from receptor via BMP binding"/>
    <property type="evidence" value="ECO:0007669"/>
    <property type="project" value="TreeGrafter"/>
</dbReference>
<comment type="subcellular location">
    <subcellularLocation>
        <location evidence="1">Secreted</location>
    </subcellularLocation>
</comment>
<dbReference type="Gene3D" id="2.10.90.10">
    <property type="entry name" value="Cystine-knot cytokines"/>
    <property type="match status" value="1"/>
</dbReference>
<dbReference type="PANTHER" id="PTHR15283:SF4">
    <property type="entry name" value="BURSICON"/>
    <property type="match status" value="1"/>
</dbReference>
<dbReference type="Pfam" id="PF03045">
    <property type="entry name" value="DAN"/>
    <property type="match status" value="1"/>
</dbReference>
<accession>A0A0N5BRS8</accession>
<evidence type="ECO:0000256" key="4">
    <source>
        <dbReference type="ARBA" id="ARBA00023157"/>
    </source>
</evidence>
<dbReference type="GO" id="GO:0009887">
    <property type="term" value="P:animal organ morphogenesis"/>
    <property type="evidence" value="ECO:0007669"/>
    <property type="project" value="TreeGrafter"/>
</dbReference>
<proteinExistence type="predicted"/>
<reference evidence="7" key="1">
    <citation type="submission" date="2017-02" db="UniProtKB">
        <authorList>
            <consortium name="WormBaseParasite"/>
        </authorList>
    </citation>
    <scope>IDENTIFICATION</scope>
</reference>
<evidence type="ECO:0000256" key="1">
    <source>
        <dbReference type="ARBA" id="ARBA00004613"/>
    </source>
</evidence>
<dbReference type="AlphaFoldDB" id="A0A0N5BRS8"/>
<name>A0A0N5BRS8_STREA</name>
<evidence type="ECO:0000259" key="5">
    <source>
        <dbReference type="Pfam" id="PF03045"/>
    </source>
</evidence>
<evidence type="ECO:0000313" key="7">
    <source>
        <dbReference type="WBParaSite" id="SPAL_0000857300.1"/>
    </source>
</evidence>
<dbReference type="PANTHER" id="PTHR15283">
    <property type="entry name" value="GREMLIN 1"/>
    <property type="match status" value="1"/>
</dbReference>
<dbReference type="InterPro" id="IPR004133">
    <property type="entry name" value="DAN_dom"/>
</dbReference>